<reference evidence="4" key="1">
    <citation type="journal article" date="2020" name="Stud. Mycol.">
        <title>101 Dothideomycetes genomes: a test case for predicting lifestyles and emergence of pathogens.</title>
        <authorList>
            <person name="Haridas S."/>
            <person name="Albert R."/>
            <person name="Binder M."/>
            <person name="Bloem J."/>
            <person name="Labutti K."/>
            <person name="Salamov A."/>
            <person name="Andreopoulos B."/>
            <person name="Baker S."/>
            <person name="Barry K."/>
            <person name="Bills G."/>
            <person name="Bluhm B."/>
            <person name="Cannon C."/>
            <person name="Castanera R."/>
            <person name="Culley D."/>
            <person name="Daum C."/>
            <person name="Ezra D."/>
            <person name="Gonzalez J."/>
            <person name="Henrissat B."/>
            <person name="Kuo A."/>
            <person name="Liang C."/>
            <person name="Lipzen A."/>
            <person name="Lutzoni F."/>
            <person name="Magnuson J."/>
            <person name="Mondo S."/>
            <person name="Nolan M."/>
            <person name="Ohm R."/>
            <person name="Pangilinan J."/>
            <person name="Park H.-J."/>
            <person name="Ramirez L."/>
            <person name="Alfaro M."/>
            <person name="Sun H."/>
            <person name="Tritt A."/>
            <person name="Yoshinaga Y."/>
            <person name="Zwiers L.-H."/>
            <person name="Turgeon B."/>
            <person name="Goodwin S."/>
            <person name="Spatafora J."/>
            <person name="Crous P."/>
            <person name="Grigoriev I."/>
        </authorList>
    </citation>
    <scope>NUCLEOTIDE SEQUENCE</scope>
    <source>
        <strain evidence="4">CBS 207.26</strain>
    </source>
</reference>
<dbReference type="InterPro" id="IPR029045">
    <property type="entry name" value="ClpP/crotonase-like_dom_sf"/>
</dbReference>
<dbReference type="SUPFAM" id="SSF52096">
    <property type="entry name" value="ClpP/crotonase"/>
    <property type="match status" value="1"/>
</dbReference>
<dbReference type="PANTHER" id="PTHR37049">
    <property type="entry name" value="PEPTIDASE S41 FAMILY PROTEIN"/>
    <property type="match status" value="1"/>
</dbReference>
<accession>A0A6A6E787</accession>
<dbReference type="EMBL" id="ML994628">
    <property type="protein sequence ID" value="KAF2186875.1"/>
    <property type="molecule type" value="Genomic_DNA"/>
</dbReference>
<feature type="domain" description="CPAF-like PDZ" evidence="3">
    <location>
        <begin position="163"/>
        <end position="283"/>
    </location>
</feature>
<dbReference type="Gene3D" id="3.90.226.10">
    <property type="entry name" value="2-enoyl-CoA Hydratase, Chain A, domain 1"/>
    <property type="match status" value="1"/>
</dbReference>
<sequence>MMLFVQSLAVLCFAAPGIARTLPKPLVARQDPSATTGAPAAQSTICGDIVDDVNTEGANLFWASDAYACLTSVPFNPAVATRFLKYWNETIQFQTTLAYLKNPPEGYQQPAIDVLAGLQEIQQHINEGYYTNQYAFEADFQLLIFAMHDAHIALTAGALSAFSFASPYEISSVSVDGKQDPKVYITDDIIDSQDEGWEPSPIRTINGEDVVEYLTKYAALNSFGNVEPHADWNALMTHPAMDIQGGLTAFSGSGTFYPGENLTFTFENGTNLETIWLAIYNEEANFTGPLTTGGDFFNYFVLGLLPESFDPTTLQPPQFSDIPVQTNWSVDSFGAYPEDPDVAQFDLSVAGGGIVTGYIIEDISTGVLSLPSFAAVSETIGNFSSTVNDFIGNASAANVSRVIIDLQQNTGGATILAFSTFKSFFPDLVPFAGSRRRSFPMANTIGDSTTGFWDLLNEDDEDERLFKEEIAATEWVITNRLNAANGNNFTNWEEYQGPINDNGDSFTLTERYDLANPTWQSAAFDEWVNDGYLGDQSRFSKGDRAWSPDQIVILTDGLCSSACSLFVEMMTREGVRTVVAGGRPSTGPMQAASGNRGARLYSADQIDDDILFARSIDEFVDESANGTLPDVRDEGIFIKFAGFNLRDQIREGEKIPLQFKYEAADCRIYYTLANLYNMTRLWRDVSAAAFDDPSLCVEGSTGYSTTNNTNPKPPPKLEDQKSLVLTTPVTEQIEFDDDPDGGLQNAVGANRGGKDIVACTNGACTDGISVCRTVPVKCSNGKTINAQACLPPCSNSGPGSGCKGTCNVLQKQESKVSSSRGGARQPFSGQLYSGLCFPNVGTRNLGCPANPKTGR</sequence>
<gene>
    <name evidence="4" type="ORF">K469DRAFT_705404</name>
</gene>
<dbReference type="OrthoDB" id="27214at2759"/>
<dbReference type="AlphaFoldDB" id="A0A6A6E787"/>
<evidence type="ECO:0000313" key="5">
    <source>
        <dbReference type="Proteomes" id="UP000800200"/>
    </source>
</evidence>
<dbReference type="Pfam" id="PF03572">
    <property type="entry name" value="Peptidase_S41"/>
    <property type="match status" value="1"/>
</dbReference>
<feature type="domain" description="Tail specific protease" evidence="2">
    <location>
        <begin position="365"/>
        <end position="579"/>
    </location>
</feature>
<proteinExistence type="predicted"/>
<dbReference type="Proteomes" id="UP000800200">
    <property type="component" value="Unassembled WGS sequence"/>
</dbReference>
<dbReference type="GO" id="GO:0008236">
    <property type="term" value="F:serine-type peptidase activity"/>
    <property type="evidence" value="ECO:0007669"/>
    <property type="project" value="InterPro"/>
</dbReference>
<protein>
    <submittedName>
        <fullName evidence="4">Uncharacterized protein</fullName>
    </submittedName>
</protein>
<dbReference type="InterPro" id="IPR056186">
    <property type="entry name" value="PDZ_CPAF-rel"/>
</dbReference>
<feature type="signal peptide" evidence="1">
    <location>
        <begin position="1"/>
        <end position="19"/>
    </location>
</feature>
<dbReference type="GO" id="GO:0006508">
    <property type="term" value="P:proteolysis"/>
    <property type="evidence" value="ECO:0007669"/>
    <property type="project" value="InterPro"/>
</dbReference>
<dbReference type="Pfam" id="PF23658">
    <property type="entry name" value="PDZ_CPAF_rel"/>
    <property type="match status" value="1"/>
</dbReference>
<dbReference type="InterPro" id="IPR005151">
    <property type="entry name" value="Tail-specific_protease"/>
</dbReference>
<dbReference type="InterPro" id="IPR052766">
    <property type="entry name" value="S41A_metabolite_peptidase"/>
</dbReference>
<evidence type="ECO:0000259" key="3">
    <source>
        <dbReference type="Pfam" id="PF23658"/>
    </source>
</evidence>
<name>A0A6A6E787_9PEZI</name>
<keyword evidence="5" id="KW-1185">Reference proteome</keyword>
<evidence type="ECO:0000259" key="2">
    <source>
        <dbReference type="Pfam" id="PF03572"/>
    </source>
</evidence>
<feature type="chain" id="PRO_5025571407" evidence="1">
    <location>
        <begin position="20"/>
        <end position="855"/>
    </location>
</feature>
<keyword evidence="1" id="KW-0732">Signal</keyword>
<evidence type="ECO:0000313" key="4">
    <source>
        <dbReference type="EMBL" id="KAF2186875.1"/>
    </source>
</evidence>
<organism evidence="4 5">
    <name type="scientific">Zopfia rhizophila CBS 207.26</name>
    <dbReference type="NCBI Taxonomy" id="1314779"/>
    <lineage>
        <taxon>Eukaryota</taxon>
        <taxon>Fungi</taxon>
        <taxon>Dikarya</taxon>
        <taxon>Ascomycota</taxon>
        <taxon>Pezizomycotina</taxon>
        <taxon>Dothideomycetes</taxon>
        <taxon>Dothideomycetes incertae sedis</taxon>
        <taxon>Zopfiaceae</taxon>
        <taxon>Zopfia</taxon>
    </lineage>
</organism>
<evidence type="ECO:0000256" key="1">
    <source>
        <dbReference type="SAM" id="SignalP"/>
    </source>
</evidence>
<dbReference type="PANTHER" id="PTHR37049:SF5">
    <property type="entry name" value="TAIL SPECIFIC PROTEASE DOMAIN-CONTAINING PROTEIN"/>
    <property type="match status" value="1"/>
</dbReference>